<dbReference type="InterPro" id="IPR032710">
    <property type="entry name" value="NTF2-like_dom_sf"/>
</dbReference>
<evidence type="ECO:0000313" key="2">
    <source>
        <dbReference type="Proteomes" id="UP001161406"/>
    </source>
</evidence>
<dbReference type="EMBL" id="BSNG01000002">
    <property type="protein sequence ID" value="GLQ11601.1"/>
    <property type="molecule type" value="Genomic_DNA"/>
</dbReference>
<evidence type="ECO:0008006" key="3">
    <source>
        <dbReference type="Google" id="ProtNLM"/>
    </source>
</evidence>
<proteinExistence type="predicted"/>
<name>A0ABQ5UJG6_9HYPH</name>
<keyword evidence="2" id="KW-1185">Reference proteome</keyword>
<dbReference type="Proteomes" id="UP001161406">
    <property type="component" value="Unassembled WGS sequence"/>
</dbReference>
<organism evidence="1 2">
    <name type="scientific">Devosia yakushimensis</name>
    <dbReference type="NCBI Taxonomy" id="470028"/>
    <lineage>
        <taxon>Bacteria</taxon>
        <taxon>Pseudomonadati</taxon>
        <taxon>Pseudomonadota</taxon>
        <taxon>Alphaproteobacteria</taxon>
        <taxon>Hyphomicrobiales</taxon>
        <taxon>Devosiaceae</taxon>
        <taxon>Devosia</taxon>
    </lineage>
</organism>
<reference evidence="1" key="2">
    <citation type="submission" date="2023-01" db="EMBL/GenBank/DDBJ databases">
        <title>Draft genome sequence of Devosia yakushimensis strain NBRC 103855.</title>
        <authorList>
            <person name="Sun Q."/>
            <person name="Mori K."/>
        </authorList>
    </citation>
    <scope>NUCLEOTIDE SEQUENCE</scope>
    <source>
        <strain evidence="1">NBRC 103855</strain>
    </source>
</reference>
<dbReference type="Gene3D" id="3.10.450.50">
    <property type="match status" value="1"/>
</dbReference>
<accession>A0ABQ5UJG6</accession>
<protein>
    <recommendedName>
        <fullName evidence="3">SnoaL-like domain-containing protein</fullName>
    </recommendedName>
</protein>
<comment type="caution">
    <text evidence="1">The sequence shown here is derived from an EMBL/GenBank/DDBJ whole genome shotgun (WGS) entry which is preliminary data.</text>
</comment>
<dbReference type="RefSeq" id="WP_284393102.1">
    <property type="nucleotide sequence ID" value="NZ_BSNG01000002.1"/>
</dbReference>
<sequence>MPDTPLPAALETFRSAVNAGDTAAFIALFPADGVVEDWGRRFGGHEAILGWSAKELIGAKGVLNYGEVIAQGADRISLDTHWASSFFTGDSVFTFILEGELIRELKISAG</sequence>
<reference evidence="1" key="1">
    <citation type="journal article" date="2014" name="Int. J. Syst. Evol. Microbiol.">
        <title>Complete genome of a new Firmicutes species belonging to the dominant human colonic microbiota ('Ruminococcus bicirculans') reveals two chromosomes and a selective capacity to utilize plant glucans.</title>
        <authorList>
            <consortium name="NISC Comparative Sequencing Program"/>
            <person name="Wegmann U."/>
            <person name="Louis P."/>
            <person name="Goesmann A."/>
            <person name="Henrissat B."/>
            <person name="Duncan S.H."/>
            <person name="Flint H.J."/>
        </authorList>
    </citation>
    <scope>NUCLEOTIDE SEQUENCE</scope>
    <source>
        <strain evidence="1">NBRC 103855</strain>
    </source>
</reference>
<dbReference type="SUPFAM" id="SSF54427">
    <property type="entry name" value="NTF2-like"/>
    <property type="match status" value="1"/>
</dbReference>
<evidence type="ECO:0000313" key="1">
    <source>
        <dbReference type="EMBL" id="GLQ11601.1"/>
    </source>
</evidence>
<gene>
    <name evidence="1" type="ORF">GCM10007913_35330</name>
</gene>